<name>A0A415H960_9FIRM</name>
<dbReference type="Proteomes" id="UP000284152">
    <property type="component" value="Unassembled WGS sequence"/>
</dbReference>
<dbReference type="EMBL" id="QRNS01000005">
    <property type="protein sequence ID" value="RHK64991.1"/>
    <property type="molecule type" value="Genomic_DNA"/>
</dbReference>
<evidence type="ECO:0000313" key="1">
    <source>
        <dbReference type="EMBL" id="RHK64991.1"/>
    </source>
</evidence>
<organism evidence="1 2">
    <name type="scientific">Dorea formicigenerans</name>
    <dbReference type="NCBI Taxonomy" id="39486"/>
    <lineage>
        <taxon>Bacteria</taxon>
        <taxon>Bacillati</taxon>
        <taxon>Bacillota</taxon>
        <taxon>Clostridia</taxon>
        <taxon>Lachnospirales</taxon>
        <taxon>Lachnospiraceae</taxon>
        <taxon>Dorea</taxon>
    </lineage>
</organism>
<dbReference type="AlphaFoldDB" id="A0A415H960"/>
<comment type="caution">
    <text evidence="1">The sequence shown here is derived from an EMBL/GenBank/DDBJ whole genome shotgun (WGS) entry which is preliminary data.</text>
</comment>
<reference evidence="1 2" key="1">
    <citation type="submission" date="2018-08" db="EMBL/GenBank/DDBJ databases">
        <title>A genome reference for cultivated species of the human gut microbiota.</title>
        <authorList>
            <person name="Zou Y."/>
            <person name="Xue W."/>
            <person name="Luo G."/>
        </authorList>
    </citation>
    <scope>NUCLEOTIDE SEQUENCE [LARGE SCALE GENOMIC DNA]</scope>
    <source>
        <strain evidence="1 2">AF42-21</strain>
    </source>
</reference>
<protein>
    <submittedName>
        <fullName evidence="1">Uncharacterized protein</fullName>
    </submittedName>
</protein>
<proteinExistence type="predicted"/>
<sequence>MNFMHEQNKTPEVVETSGSFYSVYVRWLIPFRLLLPVVSVQPFANKVANNTCHNRNKKCDESFVHKTSPPFAWRVAAIVV</sequence>
<gene>
    <name evidence="1" type="ORF">DW054_04720</name>
</gene>
<accession>A0A415H960</accession>
<evidence type="ECO:0000313" key="2">
    <source>
        <dbReference type="Proteomes" id="UP000284152"/>
    </source>
</evidence>